<name>A0A136LZ14_9BACT</name>
<accession>A0A136LZ14</accession>
<gene>
    <name evidence="2" type="ORF">TR69_WS6001000921</name>
</gene>
<organism evidence="2 3">
    <name type="scientific">candidate division WS6 bacterium OLB20</name>
    <dbReference type="NCBI Taxonomy" id="1617426"/>
    <lineage>
        <taxon>Bacteria</taxon>
        <taxon>Candidatus Dojkabacteria</taxon>
    </lineage>
</organism>
<feature type="domain" description="Histidine kinase/HSP90-like ATPase" evidence="1">
    <location>
        <begin position="202"/>
        <end position="299"/>
    </location>
</feature>
<dbReference type="SUPFAM" id="SSF55874">
    <property type="entry name" value="ATPase domain of HSP90 chaperone/DNA topoisomerase II/histidine kinase"/>
    <property type="match status" value="1"/>
</dbReference>
<sequence length="300" mass="32873">MSELHPQSELFRGLITHDLQTGHLVCASTGARVQSLLTSQEIERISQRVSAAEPFISDDTLSRVPNQPVVLHALNGALNKTGPFLRMMEKGLTEEGDDYLMMHSINYIGALMRLTHAAAEARPVEAYEMEFLLSSIDPLHLPVTGPDGRPVELAGDLDSELAFHLFECVINASYWNARSIVVTQGELAVSTDGLDRPGSEYRYKTYSITDNGDGMLPEQIPANVQAGYTRRKTGTGSGLAFLRQYALDHGGILRISSRHKSQPVSDPRTVYTMSTYVPVSKGYEPSSTHGTEVTIALPVE</sequence>
<dbReference type="Proteomes" id="UP000070457">
    <property type="component" value="Unassembled WGS sequence"/>
</dbReference>
<evidence type="ECO:0000313" key="2">
    <source>
        <dbReference type="EMBL" id="KXK26898.1"/>
    </source>
</evidence>
<proteinExistence type="predicted"/>
<dbReference type="EMBL" id="JYNZ01000003">
    <property type="protein sequence ID" value="KXK26898.1"/>
    <property type="molecule type" value="Genomic_DNA"/>
</dbReference>
<dbReference type="AlphaFoldDB" id="A0A136LZ14"/>
<reference evidence="2 3" key="1">
    <citation type="submission" date="2015-02" db="EMBL/GenBank/DDBJ databases">
        <title>Improved understanding of the partial-nitritation anammox process through 23 genomes representing the majority of the microbial community.</title>
        <authorList>
            <person name="Speth D.R."/>
            <person name="In T Zandt M."/>
            <person name="Guerrero Cruz S."/>
            <person name="Jetten M.S."/>
            <person name="Dutilh B.E."/>
        </authorList>
    </citation>
    <scope>NUCLEOTIDE SEQUENCE [LARGE SCALE GENOMIC DNA]</scope>
    <source>
        <strain evidence="2">OLB20</strain>
    </source>
</reference>
<evidence type="ECO:0000259" key="1">
    <source>
        <dbReference type="Pfam" id="PF02518"/>
    </source>
</evidence>
<dbReference type="InterPro" id="IPR036890">
    <property type="entry name" value="HATPase_C_sf"/>
</dbReference>
<evidence type="ECO:0000313" key="3">
    <source>
        <dbReference type="Proteomes" id="UP000070457"/>
    </source>
</evidence>
<dbReference type="Gene3D" id="3.30.565.10">
    <property type="entry name" value="Histidine kinase-like ATPase, C-terminal domain"/>
    <property type="match status" value="1"/>
</dbReference>
<dbReference type="InterPro" id="IPR003594">
    <property type="entry name" value="HATPase_dom"/>
</dbReference>
<protein>
    <submittedName>
        <fullName evidence="2">Sensor protein ZraS</fullName>
    </submittedName>
</protein>
<comment type="caution">
    <text evidence="2">The sequence shown here is derived from an EMBL/GenBank/DDBJ whole genome shotgun (WGS) entry which is preliminary data.</text>
</comment>
<dbReference type="STRING" id="1617426.TR69_WS6001000921"/>
<dbReference type="Pfam" id="PF02518">
    <property type="entry name" value="HATPase_c"/>
    <property type="match status" value="1"/>
</dbReference>